<reference evidence="2 3" key="1">
    <citation type="submission" date="2014-01" db="EMBL/GenBank/DDBJ databases">
        <authorList>
            <person name="Dobos K."/>
            <person name="Lenaerts A."/>
            <person name="Ordway D."/>
            <person name="DeGroote M.A."/>
            <person name="Parker T."/>
            <person name="Sizemore C."/>
            <person name="Tallon L.J."/>
            <person name="Sadzewicz L.K."/>
            <person name="Sengamalay N."/>
            <person name="Fraser C.M."/>
            <person name="Hine E."/>
            <person name="Shefchek K.A."/>
            <person name="Das S.P."/>
            <person name="Tettelin H."/>
        </authorList>
    </citation>
    <scope>NUCLEOTIDE SEQUENCE [LARGE SCALE GENOMIC DNA]</scope>
    <source>
        <strain evidence="2 3">Harvey</strain>
    </source>
</reference>
<evidence type="ECO:0000313" key="2">
    <source>
        <dbReference type="EMBL" id="EUA90099.1"/>
    </source>
</evidence>
<keyword evidence="3" id="KW-1185">Reference proteome</keyword>
<evidence type="ECO:0000256" key="1">
    <source>
        <dbReference type="SAM" id="MobiDB-lite"/>
    </source>
</evidence>
<dbReference type="EMBL" id="JAOL01000110">
    <property type="protein sequence ID" value="EUA90099.1"/>
    <property type="molecule type" value="Genomic_DNA"/>
</dbReference>
<feature type="region of interest" description="Disordered" evidence="1">
    <location>
        <begin position="1"/>
        <end position="26"/>
    </location>
</feature>
<comment type="caution">
    <text evidence="2">The sequence shown here is derived from an EMBL/GenBank/DDBJ whole genome shotgun (WGS) entry which is preliminary data.</text>
</comment>
<protein>
    <submittedName>
        <fullName evidence="2">Uncharacterized protein</fullName>
    </submittedName>
</protein>
<accession>A0ABN0QZE1</accession>
<name>A0ABN0QZE1_MYCUL</name>
<dbReference type="Proteomes" id="UP000020681">
    <property type="component" value="Unassembled WGS sequence"/>
</dbReference>
<proteinExistence type="predicted"/>
<gene>
    <name evidence="2" type="ORF">I551_3438</name>
</gene>
<evidence type="ECO:0000313" key="3">
    <source>
        <dbReference type="Proteomes" id="UP000020681"/>
    </source>
</evidence>
<sequence>MMLSEVHSPAATSNEPGPGPLLNRAECTSGGAAIQIGAVIDHRQRTDAHRCEARPTS</sequence>
<organism evidence="2 3">
    <name type="scientific">Mycobacterium ulcerans str. Harvey</name>
    <dbReference type="NCBI Taxonomy" id="1299332"/>
    <lineage>
        <taxon>Bacteria</taxon>
        <taxon>Bacillati</taxon>
        <taxon>Actinomycetota</taxon>
        <taxon>Actinomycetes</taxon>
        <taxon>Mycobacteriales</taxon>
        <taxon>Mycobacteriaceae</taxon>
        <taxon>Mycobacterium</taxon>
        <taxon>Mycobacterium ulcerans group</taxon>
    </lineage>
</organism>